<dbReference type="PROSITE" id="PS51782">
    <property type="entry name" value="LYSM"/>
    <property type="match status" value="1"/>
</dbReference>
<proteinExistence type="predicted"/>
<feature type="domain" description="LysM" evidence="1">
    <location>
        <begin position="15"/>
        <end position="60"/>
    </location>
</feature>
<dbReference type="RefSeq" id="WP_082725711.1">
    <property type="nucleotide sequence ID" value="NZ_AP014924.1"/>
</dbReference>
<organism evidence="2 3">
    <name type="scientific">Limnochorda pilosa</name>
    <dbReference type="NCBI Taxonomy" id="1555112"/>
    <lineage>
        <taxon>Bacteria</taxon>
        <taxon>Bacillati</taxon>
        <taxon>Bacillota</taxon>
        <taxon>Limnochordia</taxon>
        <taxon>Limnochordales</taxon>
        <taxon>Limnochordaceae</taxon>
        <taxon>Limnochorda</taxon>
    </lineage>
</organism>
<dbReference type="Proteomes" id="UP000065807">
    <property type="component" value="Chromosome"/>
</dbReference>
<dbReference type="InterPro" id="IPR058968">
    <property type="entry name" value="YoqH-like"/>
</dbReference>
<dbReference type="SUPFAM" id="SSF54106">
    <property type="entry name" value="LysM domain"/>
    <property type="match status" value="1"/>
</dbReference>
<dbReference type="OrthoDB" id="9815473at2"/>
<sequence>MARVPEMCPEGCEGGRYVVQPGDTFFRIARRQGVPLDQLIQCNPHIPDPAAIVPGDVLCLPGDGRPVATPCCVVLARTSQAGPVDAQGAALVRRLVELRPGRYAITVVAHGLAAPESLGDFDAYEALAFVPGVITWQWRLFPNPETGPTWAGTFTEITLRPGPETVVQVRPFNTATRRGGATVLSGRLAACRT</sequence>
<dbReference type="InterPro" id="IPR018392">
    <property type="entry name" value="LysM"/>
</dbReference>
<keyword evidence="3" id="KW-1185">Reference proteome</keyword>
<gene>
    <name evidence="2" type="ORF">LIP_0329</name>
</gene>
<reference evidence="3" key="1">
    <citation type="submission" date="2015-07" db="EMBL/GenBank/DDBJ databases">
        <title>Complete genome sequence and phylogenetic analysis of Limnochorda pilosa.</title>
        <authorList>
            <person name="Watanabe M."/>
            <person name="Kojima H."/>
            <person name="Fukui M."/>
        </authorList>
    </citation>
    <scope>NUCLEOTIDE SEQUENCE [LARGE SCALE GENOMIC DNA]</scope>
    <source>
        <strain evidence="3">HC45</strain>
    </source>
</reference>
<dbReference type="SMART" id="SM00257">
    <property type="entry name" value="LysM"/>
    <property type="match status" value="1"/>
</dbReference>
<dbReference type="CDD" id="cd00118">
    <property type="entry name" value="LysM"/>
    <property type="match status" value="1"/>
</dbReference>
<dbReference type="Pfam" id="PF26349">
    <property type="entry name" value="YoqH"/>
    <property type="match status" value="1"/>
</dbReference>
<dbReference type="STRING" id="1555112.LIP_0329"/>
<dbReference type="EMBL" id="AP014924">
    <property type="protein sequence ID" value="BAS26186.1"/>
    <property type="molecule type" value="Genomic_DNA"/>
</dbReference>
<evidence type="ECO:0000313" key="3">
    <source>
        <dbReference type="Proteomes" id="UP000065807"/>
    </source>
</evidence>
<reference evidence="3" key="2">
    <citation type="journal article" date="2016" name="Int. J. Syst. Evol. Microbiol.">
        <title>Complete genome sequence and cell structure of Limnochorda pilosa, a Gram-negative spore-former within the phylum Firmicutes.</title>
        <authorList>
            <person name="Watanabe M."/>
            <person name="Kojima H."/>
            <person name="Fukui M."/>
        </authorList>
    </citation>
    <scope>NUCLEOTIDE SEQUENCE [LARGE SCALE GENOMIC DNA]</scope>
    <source>
        <strain evidence="3">HC45</strain>
    </source>
</reference>
<evidence type="ECO:0000259" key="1">
    <source>
        <dbReference type="PROSITE" id="PS51782"/>
    </source>
</evidence>
<protein>
    <recommendedName>
        <fullName evidence="1">LysM domain-containing protein</fullName>
    </recommendedName>
</protein>
<dbReference type="Pfam" id="PF01476">
    <property type="entry name" value="LysM"/>
    <property type="match status" value="1"/>
</dbReference>
<dbReference type="KEGG" id="lpil:LIP_0329"/>
<dbReference type="Gene3D" id="3.10.350.10">
    <property type="entry name" value="LysM domain"/>
    <property type="match status" value="1"/>
</dbReference>
<evidence type="ECO:0000313" key="2">
    <source>
        <dbReference type="EMBL" id="BAS26186.1"/>
    </source>
</evidence>
<accession>A0A0K2SGF9</accession>
<dbReference type="AlphaFoldDB" id="A0A0K2SGF9"/>
<name>A0A0K2SGF9_LIMPI</name>
<dbReference type="InterPro" id="IPR036779">
    <property type="entry name" value="LysM_dom_sf"/>
</dbReference>